<dbReference type="AlphaFoldDB" id="A0A368VHM6"/>
<dbReference type="Pfam" id="PF13563">
    <property type="entry name" value="2_5_RNA_ligase2"/>
    <property type="match status" value="1"/>
</dbReference>
<dbReference type="PANTHER" id="PTHR36039:SF2">
    <property type="entry name" value="RNA LIGASE_CYCLIC NUCLEOTIDE PHOSPHODIESTERASE FAMILY PROTEIN"/>
    <property type="match status" value="1"/>
</dbReference>
<dbReference type="Proteomes" id="UP000253495">
    <property type="component" value="Unassembled WGS sequence"/>
</dbReference>
<dbReference type="OrthoDB" id="3397424at2"/>
<comment type="caution">
    <text evidence="1">The sequence shown here is derived from an EMBL/GenBank/DDBJ whole genome shotgun (WGS) entry which is preliminary data.</text>
</comment>
<evidence type="ECO:0000313" key="1">
    <source>
        <dbReference type="EMBL" id="RCW40152.1"/>
    </source>
</evidence>
<protein>
    <submittedName>
        <fullName evidence="1">2'-5' RNA ligase superfamily protein</fullName>
    </submittedName>
</protein>
<proteinExistence type="predicted"/>
<dbReference type="PANTHER" id="PTHR36039">
    <property type="match status" value="1"/>
</dbReference>
<dbReference type="Gene3D" id="3.90.1140.10">
    <property type="entry name" value="Cyclic phosphodiesterase"/>
    <property type="match status" value="1"/>
</dbReference>
<accession>A0A368VHM6</accession>
<gene>
    <name evidence="1" type="ORF">DFQ14_11231</name>
</gene>
<dbReference type="SUPFAM" id="SSF55144">
    <property type="entry name" value="LigT-like"/>
    <property type="match status" value="1"/>
</dbReference>
<organism evidence="1 2">
    <name type="scientific">Halopolyspora algeriensis</name>
    <dbReference type="NCBI Taxonomy" id="1500506"/>
    <lineage>
        <taxon>Bacteria</taxon>
        <taxon>Bacillati</taxon>
        <taxon>Actinomycetota</taxon>
        <taxon>Actinomycetes</taxon>
        <taxon>Actinomycetes incertae sedis</taxon>
        <taxon>Halopolyspora</taxon>
    </lineage>
</organism>
<dbReference type="GO" id="GO:0016874">
    <property type="term" value="F:ligase activity"/>
    <property type="evidence" value="ECO:0007669"/>
    <property type="project" value="UniProtKB-KW"/>
</dbReference>
<sequence>MAQALDLFFDAEADAAVRALWQRLDDAGIPSMAARTHRRHRPHVTLAMGASIPPSARKAVRTELEALSLPDLWLYTLGTFPAEESVLLLGAITDTEILAVHSAAHDALTGKVTQPSAYYLPGAWIPHCTLARGITRSELSAGFAALHPAEPVRAAVTAVGVTDTRTGEIDVLLDSHA</sequence>
<reference evidence="1 2" key="1">
    <citation type="submission" date="2018-07" db="EMBL/GenBank/DDBJ databases">
        <title>Genomic Encyclopedia of Type Strains, Phase III (KMG-III): the genomes of soil and plant-associated and newly described type strains.</title>
        <authorList>
            <person name="Whitman W."/>
        </authorList>
    </citation>
    <scope>NUCLEOTIDE SEQUENCE [LARGE SCALE GENOMIC DNA]</scope>
    <source>
        <strain evidence="1 2">CECT 8575</strain>
    </source>
</reference>
<evidence type="ECO:0000313" key="2">
    <source>
        <dbReference type="Proteomes" id="UP000253495"/>
    </source>
</evidence>
<name>A0A368VHM6_9ACTN</name>
<keyword evidence="1" id="KW-0436">Ligase</keyword>
<dbReference type="RefSeq" id="WP_114454265.1">
    <property type="nucleotide sequence ID" value="NZ_QPJC01000012.1"/>
</dbReference>
<dbReference type="EMBL" id="QPJC01000012">
    <property type="protein sequence ID" value="RCW40152.1"/>
    <property type="molecule type" value="Genomic_DNA"/>
</dbReference>
<dbReference type="InterPro" id="IPR009097">
    <property type="entry name" value="Cyclic_Pdiesterase"/>
</dbReference>
<keyword evidence="2" id="KW-1185">Reference proteome</keyword>